<sequence length="382" mass="42246">MAARGLRGVRDDLSELGRHLLDIACFLHPLLNPAHTDSPPSTPTHAHRRAPARARSPSPRPSTPPSPSQSLLAGILADLAEIGGSFRVGFSGRTLPDRQPPPTQTRSLPGQESPPHAAAAASGVADGVLGAARALAARPDAWIDFPVLALDENSTISEIERDHMEVIEKLVPDLASLRANLCPSYMDEDVFWKIYFRLLESTLSDHNSEEDNQNVQGSVHHVNEIESPPHVCEIESEKSTQEGYQSSESHALTKTRSEQSIDQWVFAKSKSETSMDQWSEVPSDVESFREGKRYFSSEAEEMSDVDNSNVLVMDKYMDSLLPDRRSLPYASSSVRRDSVRRKPANSSPDYSRRPPQPTQPASLSKKESWDLIQDSDFEILDS</sequence>
<evidence type="ECO:0000313" key="1">
    <source>
        <dbReference type="EnsemblPlants" id="AVESA.00010b.r2.7DG1341210.1.CDS"/>
    </source>
</evidence>
<organism evidence="1 2">
    <name type="scientific">Avena sativa</name>
    <name type="common">Oat</name>
    <dbReference type="NCBI Taxonomy" id="4498"/>
    <lineage>
        <taxon>Eukaryota</taxon>
        <taxon>Viridiplantae</taxon>
        <taxon>Streptophyta</taxon>
        <taxon>Embryophyta</taxon>
        <taxon>Tracheophyta</taxon>
        <taxon>Spermatophyta</taxon>
        <taxon>Magnoliopsida</taxon>
        <taxon>Liliopsida</taxon>
        <taxon>Poales</taxon>
        <taxon>Poaceae</taxon>
        <taxon>BOP clade</taxon>
        <taxon>Pooideae</taxon>
        <taxon>Poodae</taxon>
        <taxon>Poeae</taxon>
        <taxon>Poeae Chloroplast Group 1 (Aveneae type)</taxon>
        <taxon>Aveninae</taxon>
        <taxon>Avena</taxon>
    </lineage>
</organism>
<reference evidence="1" key="2">
    <citation type="submission" date="2025-09" db="UniProtKB">
        <authorList>
            <consortium name="EnsemblPlants"/>
        </authorList>
    </citation>
    <scope>IDENTIFICATION</scope>
</reference>
<evidence type="ECO:0000313" key="2">
    <source>
        <dbReference type="Proteomes" id="UP001732700"/>
    </source>
</evidence>
<keyword evidence="2" id="KW-1185">Reference proteome</keyword>
<name>A0ACD6AAX7_AVESA</name>
<reference evidence="1" key="1">
    <citation type="submission" date="2021-05" db="EMBL/GenBank/DDBJ databases">
        <authorList>
            <person name="Scholz U."/>
            <person name="Mascher M."/>
            <person name="Fiebig A."/>
        </authorList>
    </citation>
    <scope>NUCLEOTIDE SEQUENCE [LARGE SCALE GENOMIC DNA]</scope>
</reference>
<accession>A0ACD6AAX7</accession>
<protein>
    <submittedName>
        <fullName evidence="1">Uncharacterized protein</fullName>
    </submittedName>
</protein>
<proteinExistence type="predicted"/>
<dbReference type="Proteomes" id="UP001732700">
    <property type="component" value="Chromosome 7D"/>
</dbReference>
<dbReference type="EnsemblPlants" id="AVESA.00010b.r2.7DG1341210.1">
    <property type="protein sequence ID" value="AVESA.00010b.r2.7DG1341210.1.CDS"/>
    <property type="gene ID" value="AVESA.00010b.r2.7DG1341210"/>
</dbReference>